<evidence type="ECO:0000256" key="1">
    <source>
        <dbReference type="SAM" id="MobiDB-lite"/>
    </source>
</evidence>
<dbReference type="GO" id="GO:0017150">
    <property type="term" value="F:tRNA dihydrouridine synthase activity"/>
    <property type="evidence" value="ECO:0007669"/>
    <property type="project" value="TreeGrafter"/>
</dbReference>
<dbReference type="EMBL" id="HG680492">
    <property type="protein sequence ID" value="CDJ27939.1"/>
    <property type="molecule type" value="Genomic_DNA"/>
</dbReference>
<gene>
    <name evidence="2" type="ORF">EMH_0036180</name>
</gene>
<dbReference type="RefSeq" id="XP_013350516.1">
    <property type="nucleotide sequence ID" value="XM_013495062.1"/>
</dbReference>
<accession>U6JR76</accession>
<sequence length="285" mass="29027">MDEDPAACTTVVGSSGAAAAEKEEDAQKHQQPAAGAAAASSVSLNAKPEPDAADAAQSSTSASSSPPHSAPDAAAVETTDSAAAAKQRGPSELGNPLLEAEDAASCSAAAARAGSDEKAVHIDPSTNKKRRGLNTAAMRHKNLEQVSSECAGSNLCLSQAACGACDNPSCNKDHDTAAFMKTRPEDLEGECIFFSRYGICPFGCCCRFGRSHLNAEAAAAQPVDAAAAASAAAAAAAGPAAADIAFAAKGVGAVGISSVDDLDDEEQREWEQWVFHQLMTWMMKK</sequence>
<evidence type="ECO:0000313" key="3">
    <source>
        <dbReference type="Proteomes" id="UP000030744"/>
    </source>
</evidence>
<organism evidence="2 3">
    <name type="scientific">Eimeria mitis</name>
    <dbReference type="NCBI Taxonomy" id="44415"/>
    <lineage>
        <taxon>Eukaryota</taxon>
        <taxon>Sar</taxon>
        <taxon>Alveolata</taxon>
        <taxon>Apicomplexa</taxon>
        <taxon>Conoidasida</taxon>
        <taxon>Coccidia</taxon>
        <taxon>Eucoccidiorida</taxon>
        <taxon>Eimeriorina</taxon>
        <taxon>Eimeriidae</taxon>
        <taxon>Eimeria</taxon>
    </lineage>
</organism>
<reference evidence="2" key="2">
    <citation type="submission" date="2013-10" db="EMBL/GenBank/DDBJ databases">
        <authorList>
            <person name="Aslett M."/>
        </authorList>
    </citation>
    <scope>NUCLEOTIDE SEQUENCE [LARGE SCALE GENOMIC DNA]</scope>
    <source>
        <strain evidence="2">Houghton</strain>
    </source>
</reference>
<proteinExistence type="predicted"/>
<dbReference type="PANTHER" id="PTHR45846">
    <property type="entry name" value="TRNA-DIHYDROURIDINE(47) SYNTHASE [NAD(P)(+)]-LIKE"/>
    <property type="match status" value="1"/>
</dbReference>
<feature type="region of interest" description="Disordered" evidence="1">
    <location>
        <begin position="1"/>
        <end position="95"/>
    </location>
</feature>
<dbReference type="AlphaFoldDB" id="U6JR76"/>
<protein>
    <submittedName>
        <fullName evidence="2">Uncharacterized protein</fullName>
    </submittedName>
</protein>
<keyword evidence="3" id="KW-1185">Reference proteome</keyword>
<dbReference type="PANTHER" id="PTHR45846:SF1">
    <property type="entry name" value="TRNA-DIHYDROURIDINE(47) SYNTHASE [NAD(P)(+)]-LIKE"/>
    <property type="match status" value="1"/>
</dbReference>
<reference evidence="2" key="1">
    <citation type="submission" date="2013-10" db="EMBL/GenBank/DDBJ databases">
        <title>Genomic analysis of the causative agents of coccidiosis in chickens.</title>
        <authorList>
            <person name="Reid A.J."/>
            <person name="Blake D."/>
            <person name="Billington K."/>
            <person name="Browne H."/>
            <person name="Dunn M."/>
            <person name="Hung S."/>
            <person name="Kawahara F."/>
            <person name="Miranda-Saavedra D."/>
            <person name="Mourier T."/>
            <person name="Nagra H."/>
            <person name="Otto T.D."/>
            <person name="Rawlings N."/>
            <person name="Sanchez A."/>
            <person name="Sanders M."/>
            <person name="Subramaniam C."/>
            <person name="Tay Y."/>
            <person name="Dear P."/>
            <person name="Doerig C."/>
            <person name="Gruber A."/>
            <person name="Parkinson J."/>
            <person name="Shirley M."/>
            <person name="Wan K.L."/>
            <person name="Berriman M."/>
            <person name="Tomley F."/>
            <person name="Pain A."/>
        </authorList>
    </citation>
    <scope>NUCLEOTIDE SEQUENCE [LARGE SCALE GENOMIC DNA]</scope>
    <source>
        <strain evidence="2">Houghton</strain>
    </source>
</reference>
<feature type="compositionally biased region" description="Low complexity" evidence="1">
    <location>
        <begin position="29"/>
        <end position="46"/>
    </location>
</feature>
<feature type="compositionally biased region" description="Low complexity" evidence="1">
    <location>
        <begin position="9"/>
        <end position="19"/>
    </location>
</feature>
<feature type="compositionally biased region" description="Low complexity" evidence="1">
    <location>
        <begin position="53"/>
        <end position="85"/>
    </location>
</feature>
<dbReference type="GO" id="GO:0003723">
    <property type="term" value="F:RNA binding"/>
    <property type="evidence" value="ECO:0007669"/>
    <property type="project" value="TreeGrafter"/>
</dbReference>
<evidence type="ECO:0000313" key="2">
    <source>
        <dbReference type="EMBL" id="CDJ27939.1"/>
    </source>
</evidence>
<dbReference type="Proteomes" id="UP000030744">
    <property type="component" value="Unassembled WGS sequence"/>
</dbReference>
<dbReference type="GeneID" id="25378404"/>
<dbReference type="OrthoDB" id="259935at2759"/>
<dbReference type="VEuPathDB" id="ToxoDB:EMH_0036180"/>
<name>U6JR76_9EIME</name>